<dbReference type="RefSeq" id="WP_344306444.1">
    <property type="nucleotide sequence ID" value="NZ_BAAANO010000004.1"/>
</dbReference>
<dbReference type="CDD" id="cd04486">
    <property type="entry name" value="YhcR_OBF_like"/>
    <property type="match status" value="1"/>
</dbReference>
<feature type="domain" description="Endonuclease/exonuclease/phosphatase" evidence="3">
    <location>
        <begin position="529"/>
        <end position="808"/>
    </location>
</feature>
<dbReference type="CDD" id="cd10283">
    <property type="entry name" value="MnuA_DNase1-like"/>
    <property type="match status" value="1"/>
</dbReference>
<feature type="signal peptide" evidence="2">
    <location>
        <begin position="1"/>
        <end position="19"/>
    </location>
</feature>
<dbReference type="PANTHER" id="PTHR42834:SF1">
    <property type="entry name" value="ENDONUCLEASE_EXONUCLEASE_PHOSPHATASE FAMILY PROTEIN (AFU_ORTHOLOGUE AFUA_3G09210)"/>
    <property type="match status" value="1"/>
</dbReference>
<feature type="compositionally biased region" description="Acidic residues" evidence="1">
    <location>
        <begin position="820"/>
        <end position="837"/>
    </location>
</feature>
<dbReference type="NCBIfam" id="NF033681">
    <property type="entry name" value="ExeM_NucH_DNase"/>
    <property type="match status" value="1"/>
</dbReference>
<organism evidence="4 5">
    <name type="scientific">Brevibacterium samyangense</name>
    <dbReference type="NCBI Taxonomy" id="366888"/>
    <lineage>
        <taxon>Bacteria</taxon>
        <taxon>Bacillati</taxon>
        <taxon>Actinomycetota</taxon>
        <taxon>Actinomycetes</taxon>
        <taxon>Micrococcales</taxon>
        <taxon>Brevibacteriaceae</taxon>
        <taxon>Brevibacterium</taxon>
    </lineage>
</organism>
<evidence type="ECO:0000256" key="1">
    <source>
        <dbReference type="SAM" id="MobiDB-lite"/>
    </source>
</evidence>
<dbReference type="EMBL" id="BAAANO010000004">
    <property type="protein sequence ID" value="GAA1999379.1"/>
    <property type="molecule type" value="Genomic_DNA"/>
</dbReference>
<name>A0ABP5EIM4_9MICO</name>
<accession>A0ABP5EIM4</accession>
<evidence type="ECO:0000259" key="3">
    <source>
        <dbReference type="Pfam" id="PF03372"/>
    </source>
</evidence>
<feature type="compositionally biased region" description="Gly residues" evidence="1">
    <location>
        <begin position="848"/>
        <end position="859"/>
    </location>
</feature>
<dbReference type="InterPro" id="IPR047971">
    <property type="entry name" value="ExeM-like"/>
</dbReference>
<dbReference type="InterPro" id="IPR036691">
    <property type="entry name" value="Endo/exonu/phosph_ase_sf"/>
</dbReference>
<dbReference type="Proteomes" id="UP001500755">
    <property type="component" value="Unassembled WGS sequence"/>
</dbReference>
<dbReference type="PANTHER" id="PTHR42834">
    <property type="entry name" value="ENDONUCLEASE/EXONUCLEASE/PHOSPHATASE FAMILY PROTEIN (AFU_ORTHOLOGUE AFUA_3G09210)"/>
    <property type="match status" value="1"/>
</dbReference>
<dbReference type="InterPro" id="IPR005135">
    <property type="entry name" value="Endo/exonuclease/phosphatase"/>
</dbReference>
<dbReference type="Pfam" id="PF03372">
    <property type="entry name" value="Exo_endo_phos"/>
    <property type="match status" value="1"/>
</dbReference>
<keyword evidence="5" id="KW-1185">Reference proteome</keyword>
<evidence type="ECO:0000313" key="4">
    <source>
        <dbReference type="EMBL" id="GAA1999379.1"/>
    </source>
</evidence>
<proteinExistence type="predicted"/>
<keyword evidence="2" id="KW-0732">Signal</keyword>
<gene>
    <name evidence="4" type="ORF">GCM10009755_03660</name>
</gene>
<evidence type="ECO:0000256" key="2">
    <source>
        <dbReference type="SAM" id="SignalP"/>
    </source>
</evidence>
<reference evidence="5" key="1">
    <citation type="journal article" date="2019" name="Int. J. Syst. Evol. Microbiol.">
        <title>The Global Catalogue of Microorganisms (GCM) 10K type strain sequencing project: providing services to taxonomists for standard genome sequencing and annotation.</title>
        <authorList>
            <consortium name="The Broad Institute Genomics Platform"/>
            <consortium name="The Broad Institute Genome Sequencing Center for Infectious Disease"/>
            <person name="Wu L."/>
            <person name="Ma J."/>
        </authorList>
    </citation>
    <scope>NUCLEOTIDE SEQUENCE [LARGE SCALE GENOMIC DNA]</scope>
    <source>
        <strain evidence="5">JCM 14546</strain>
    </source>
</reference>
<dbReference type="SUPFAM" id="SSF56219">
    <property type="entry name" value="DNase I-like"/>
    <property type="match status" value="1"/>
</dbReference>
<comment type="caution">
    <text evidence="4">The sequence shown here is derived from an EMBL/GenBank/DDBJ whole genome shotgun (WGS) entry which is preliminary data.</text>
</comment>
<feature type="chain" id="PRO_5045235676" description="Endonuclease/exonuclease/phosphatase domain-containing protein" evidence="2">
    <location>
        <begin position="20"/>
        <end position="891"/>
    </location>
</feature>
<feature type="region of interest" description="Disordered" evidence="1">
    <location>
        <begin position="177"/>
        <end position="217"/>
    </location>
</feature>
<dbReference type="Gene3D" id="3.60.10.10">
    <property type="entry name" value="Endonuclease/exonuclease/phosphatase"/>
    <property type="match status" value="1"/>
</dbReference>
<feature type="region of interest" description="Disordered" evidence="1">
    <location>
        <begin position="817"/>
        <end position="891"/>
    </location>
</feature>
<sequence>MKALTSGALALGVVLPALATPALLPPAVVHAAELPFVSEIAYAGADDTDFVEIAAAAGTDLSGYTVGTVNRGGSPQSDAHVTVLPDGSVVDESGAFEFPLPITNSVNSGTRADGSYGSSAFLVSPEGDVVDFPMIGGIAGGAGVVASAPEEIAGIEAAATAATADAGSSIALVEGTWTAGEPTPGSLPTEGTGDPLPLPGGSAEPTEPEPTEPTAPTEPVAIAGIQGEGETSPLAGRTVTTRGVVTAAYPTGGLNGYYIQTEGTGGEEPSGASDGLFVYSSDTVGEVAIGDHVEVTGTVSEYYGQTQITVATGDARVLDEPAVAPKPYEGEFPTDPAARESLEGMLVQPTGPITVTDTYPTNRYGEIGIVNGEETLPQATDVVAPGAEAQALEAENVARSYVLDDGSTGDYTRGASDVPLPYLSTEEPVRVGAPVAFTSPVVLGYGHDQWRLQPLTHLTADNADEVSPVTIENTRQERPQDVGGDLTLSSFNVLNYFTTLGEEFADCDYYTDREGNPTTTNYCEPRGAYDAENLARQQVKIVEAIEGLDADVLSLEEIENSAAFGKDRDEALTTLVDALNAKAGSEKWAFVPSPAELPTDEDVIRTAFIYQPASVAPVGESQILVDEENFDNAREPLAQEFAPLDDSGAPVVDEEFLAIVNHFKSKGSGSGPGNEDTGDGQGASNADRVGQAAALVGFADTLTAEADTEKVFLLGDFNAYTQEDPMQVLYEAGFINVGSELTDEATYLYDGRTGSLDHVLASPAAFEDLTGADVWNINSVESIGLEYSRFNSNVVDLYDESAFRSSDHDPLLVGMTVEGASDEDPGTEEPTEPEPTEPEVPGPELPGTGDGHPGKGNGKGLQKDENFPGKGKGVVKGADHPGRGHGVMRAV</sequence>
<evidence type="ECO:0000313" key="5">
    <source>
        <dbReference type="Proteomes" id="UP001500755"/>
    </source>
</evidence>
<protein>
    <recommendedName>
        <fullName evidence="3">Endonuclease/exonuclease/phosphatase domain-containing protein</fullName>
    </recommendedName>
</protein>